<accession>W6Q7H2</accession>
<evidence type="ECO:0000313" key="1">
    <source>
        <dbReference type="EMBL" id="CDM32290.1"/>
    </source>
</evidence>
<proteinExistence type="predicted"/>
<organism evidence="1 2">
    <name type="scientific">Penicillium roqueforti (strain FM164)</name>
    <dbReference type="NCBI Taxonomy" id="1365484"/>
    <lineage>
        <taxon>Eukaryota</taxon>
        <taxon>Fungi</taxon>
        <taxon>Dikarya</taxon>
        <taxon>Ascomycota</taxon>
        <taxon>Pezizomycotina</taxon>
        <taxon>Eurotiomycetes</taxon>
        <taxon>Eurotiomycetidae</taxon>
        <taxon>Eurotiales</taxon>
        <taxon>Aspergillaceae</taxon>
        <taxon>Penicillium</taxon>
    </lineage>
</organism>
<reference evidence="1" key="1">
    <citation type="journal article" date="2014" name="Nat. Commun.">
        <title>Multiple recent horizontal transfers of a large genomic region in cheese making fungi.</title>
        <authorList>
            <person name="Cheeseman K."/>
            <person name="Ropars J."/>
            <person name="Renault P."/>
            <person name="Dupont J."/>
            <person name="Gouzy J."/>
            <person name="Branca A."/>
            <person name="Abraham A.L."/>
            <person name="Ceppi M."/>
            <person name="Conseiller E."/>
            <person name="Debuchy R."/>
            <person name="Malagnac F."/>
            <person name="Goarin A."/>
            <person name="Silar P."/>
            <person name="Lacoste S."/>
            <person name="Sallet E."/>
            <person name="Bensimon A."/>
            <person name="Giraud T."/>
            <person name="Brygoo Y."/>
        </authorList>
    </citation>
    <scope>NUCLEOTIDE SEQUENCE [LARGE SCALE GENOMIC DNA]</scope>
    <source>
        <strain evidence="1">FM164</strain>
    </source>
</reference>
<dbReference type="EMBL" id="HG792016">
    <property type="protein sequence ID" value="CDM32290.1"/>
    <property type="molecule type" value="Genomic_DNA"/>
</dbReference>
<dbReference type="Proteomes" id="UP000030686">
    <property type="component" value="Unassembled WGS sequence"/>
</dbReference>
<dbReference type="AlphaFoldDB" id="W6Q7H2"/>
<name>W6Q7H2_PENRF</name>
<gene>
    <name evidence="1" type="ORF">PROQFM164_S02g002441</name>
</gene>
<sequence length="75" mass="8652">MPRYWNVEQPISTPTLNVKTSPFGIRVREVGYRLGLRRKATPLGAWTPACPRIPYILESEVRKSITDLAYLGYTW</sequence>
<protein>
    <submittedName>
        <fullName evidence="1">Genomic scaffold, ProqFM164S02</fullName>
    </submittedName>
</protein>
<evidence type="ECO:0000313" key="2">
    <source>
        <dbReference type="Proteomes" id="UP000030686"/>
    </source>
</evidence>
<keyword evidence="2" id="KW-1185">Reference proteome</keyword>